<dbReference type="PANTHER" id="PTHR30629">
    <property type="entry name" value="PROPHAGE INTEGRASE"/>
    <property type="match status" value="1"/>
</dbReference>
<dbReference type="InterPro" id="IPR011010">
    <property type="entry name" value="DNA_brk_join_enz"/>
</dbReference>
<dbReference type="Proteomes" id="UP000035017">
    <property type="component" value="Unassembled WGS sequence"/>
</dbReference>
<evidence type="ECO:0000256" key="1">
    <source>
        <dbReference type="ARBA" id="ARBA00008857"/>
    </source>
</evidence>
<dbReference type="InterPro" id="IPR010998">
    <property type="entry name" value="Integrase_recombinase_N"/>
</dbReference>
<evidence type="ECO:0000313" key="7">
    <source>
        <dbReference type="EMBL" id="KIQ01828.1"/>
    </source>
</evidence>
<dbReference type="GO" id="GO:0015074">
    <property type="term" value="P:DNA integration"/>
    <property type="evidence" value="ECO:0007669"/>
    <property type="project" value="UniProtKB-KW"/>
</dbReference>
<dbReference type="InterPro" id="IPR013762">
    <property type="entry name" value="Integrase-like_cat_sf"/>
</dbReference>
<dbReference type="Pfam" id="PF13356">
    <property type="entry name" value="Arm-DNA-bind_3"/>
    <property type="match status" value="1"/>
</dbReference>
<organism evidence="7 8">
    <name type="scientific">Agrobacterium tumefaciens</name>
    <dbReference type="NCBI Taxonomy" id="358"/>
    <lineage>
        <taxon>Bacteria</taxon>
        <taxon>Pseudomonadati</taxon>
        <taxon>Pseudomonadota</taxon>
        <taxon>Alphaproteobacteria</taxon>
        <taxon>Hyphomicrobiales</taxon>
        <taxon>Rhizobiaceae</taxon>
        <taxon>Rhizobium/Agrobacterium group</taxon>
        <taxon>Agrobacterium</taxon>
        <taxon>Agrobacterium tumefaciens complex</taxon>
    </lineage>
</organism>
<comment type="caution">
    <text evidence="7">The sequence shown here is derived from an EMBL/GenBank/DDBJ whole genome shotgun (WGS) entry which is preliminary data.</text>
</comment>
<dbReference type="Gene3D" id="3.30.160.390">
    <property type="entry name" value="Integrase, DNA-binding domain"/>
    <property type="match status" value="1"/>
</dbReference>
<dbReference type="GO" id="GO:0006310">
    <property type="term" value="P:DNA recombination"/>
    <property type="evidence" value="ECO:0007669"/>
    <property type="project" value="UniProtKB-KW"/>
</dbReference>
<reference evidence="7 8" key="1">
    <citation type="submission" date="2014-12" db="EMBL/GenBank/DDBJ databases">
        <title>16Stimator: statistical estimation of ribosomal gene copy numbers from draft genome assemblies.</title>
        <authorList>
            <person name="Perisin M.A."/>
            <person name="Vetter M."/>
            <person name="Gilbert J.A."/>
            <person name="Bergelson J."/>
        </authorList>
    </citation>
    <scope>NUCLEOTIDE SEQUENCE [LARGE SCALE GENOMIC DNA]</scope>
    <source>
        <strain evidence="7 8">MEJ076</strain>
    </source>
</reference>
<keyword evidence="2" id="KW-0229">DNA integration</keyword>
<dbReference type="Gene3D" id="1.10.150.130">
    <property type="match status" value="1"/>
</dbReference>
<dbReference type="Gene3D" id="1.10.443.10">
    <property type="entry name" value="Intergrase catalytic core"/>
    <property type="match status" value="1"/>
</dbReference>
<evidence type="ECO:0000256" key="3">
    <source>
        <dbReference type="ARBA" id="ARBA00023125"/>
    </source>
</evidence>
<dbReference type="InterPro" id="IPR025166">
    <property type="entry name" value="Integrase_DNA_bind_dom"/>
</dbReference>
<comment type="similarity">
    <text evidence="1">Belongs to the 'phage' integrase family.</text>
</comment>
<protein>
    <recommendedName>
        <fullName evidence="9">Integrase</fullName>
    </recommendedName>
</protein>
<dbReference type="InterPro" id="IPR050808">
    <property type="entry name" value="Phage_Integrase"/>
</dbReference>
<dbReference type="InterPro" id="IPR002104">
    <property type="entry name" value="Integrase_catalytic"/>
</dbReference>
<proteinExistence type="inferred from homology"/>
<dbReference type="EMBL" id="JXQV01000012">
    <property type="protein sequence ID" value="KIQ01828.1"/>
    <property type="molecule type" value="Genomic_DNA"/>
</dbReference>
<dbReference type="PANTHER" id="PTHR30629:SF2">
    <property type="entry name" value="PROPHAGE INTEGRASE INTS-RELATED"/>
    <property type="match status" value="1"/>
</dbReference>
<dbReference type="InterPro" id="IPR038488">
    <property type="entry name" value="Integrase_DNA-bd_sf"/>
</dbReference>
<dbReference type="SUPFAM" id="SSF56349">
    <property type="entry name" value="DNA breaking-rejoining enzymes"/>
    <property type="match status" value="1"/>
</dbReference>
<dbReference type="Pfam" id="PF00589">
    <property type="entry name" value="Phage_integrase"/>
    <property type="match status" value="1"/>
</dbReference>
<evidence type="ECO:0000259" key="5">
    <source>
        <dbReference type="Pfam" id="PF00589"/>
    </source>
</evidence>
<evidence type="ECO:0000256" key="2">
    <source>
        <dbReference type="ARBA" id="ARBA00022908"/>
    </source>
</evidence>
<sequence length="463" mass="52134">MQRQHLTDEMIKDLAFAPDSKSRYEIYDASISNLCVRVGSKNKSFMLAARFSGRDGDTSIRSLGRFPVVTIEAARVQAHKWNQSVRQGVDPAIEVEAARQADTLRRRSTFASVMADYLAHIPFRRRNLTAEDDIKFIQRNILNTKTNRWLNLPISQVTDADIISLVRAIERRAPTQAFHTFTKLKTFFRWAMHSDRRGSIGLEHNPIEVTTATYLGLSIDDRVRVLDYEEVYAYLKAADATPYPYGPFAHALINSGQRDGMVAAMRWSQINLLRKLWTIPGSRSPSAKPGKSSKNRDSLQIPLSDRMIDLLLSIRAQQAADHGDFVFSFTGGQTPIGNLGNMRTAKSGKAAERADTGPRGLFERTMLAALKDFGYGCDDPWVFHDVRRTVRTHLEPITGRKEVAEAAIGHGKLGIDRVYNLYRYRAEIRRGFNAWAKLLEKVEGGTCTIADWEHDDEASGDEG</sequence>
<dbReference type="OrthoDB" id="9795573at2"/>
<accession>A0A0D0KX43</accession>
<dbReference type="AlphaFoldDB" id="A0A0D0KX43"/>
<evidence type="ECO:0000256" key="4">
    <source>
        <dbReference type="ARBA" id="ARBA00023172"/>
    </source>
</evidence>
<evidence type="ECO:0000313" key="8">
    <source>
        <dbReference type="Proteomes" id="UP000035017"/>
    </source>
</evidence>
<name>A0A0D0KX43_AGRTU</name>
<evidence type="ECO:0000259" key="6">
    <source>
        <dbReference type="Pfam" id="PF13356"/>
    </source>
</evidence>
<feature type="domain" description="Integrase DNA-binding" evidence="6">
    <location>
        <begin position="6"/>
        <end position="96"/>
    </location>
</feature>
<gene>
    <name evidence="7" type="ORF">RU07_13820</name>
</gene>
<dbReference type="GO" id="GO:0003677">
    <property type="term" value="F:DNA binding"/>
    <property type="evidence" value="ECO:0007669"/>
    <property type="project" value="UniProtKB-KW"/>
</dbReference>
<evidence type="ECO:0008006" key="9">
    <source>
        <dbReference type="Google" id="ProtNLM"/>
    </source>
</evidence>
<feature type="domain" description="Tyr recombinase" evidence="5">
    <location>
        <begin position="225"/>
        <end position="419"/>
    </location>
</feature>
<keyword evidence="3" id="KW-0238">DNA-binding</keyword>
<keyword evidence="4" id="KW-0233">DNA recombination</keyword>